<dbReference type="RefSeq" id="WP_129087079.1">
    <property type="nucleotide sequence ID" value="NZ_CP053836.1"/>
</dbReference>
<comment type="caution">
    <text evidence="3">The sequence shown here is derived from an EMBL/GenBank/DDBJ whole genome shotgun (WGS) entry which is preliminary data.</text>
</comment>
<evidence type="ECO:0000256" key="2">
    <source>
        <dbReference type="RuleBase" id="RU004508"/>
    </source>
</evidence>
<sequence length="389" mass="43528">MYEMPARFSFGNEEVYAIEKVINYYKQRGEDPGYNGVFEKEFCEKFSSYMGGGYSDAVATGTASIYTALLSLNLPKGSDVLISPVTDNGPLNCIIILGYKPVLIDSKKGSYNIDLEQFKKRVTPNTTGAVLVHTGGEPIEDIEDIVLEAKRLGIKILEDCSQSIGAEVNGKKVGSFGDIAAFSTMYRKNLIAGSSGGIVFTKSKDLYHLALAHADRGKQPWRDDINQNDPGCALFPALNLNTDEISCSIGISSLNRLDETIKRRVLFLEYFIPLLKEKSKFCSPYNFNKNFSPFFFPIFVDTSKINYSKKDFAERLNKKGVPNNVNYGCVISDWIWAQKYLSDDFKTTNALEVKNNSFNLFFNENYTSKDADFIVETIVYLENELLGIG</sequence>
<evidence type="ECO:0000313" key="4">
    <source>
        <dbReference type="Proteomes" id="UP000289758"/>
    </source>
</evidence>
<dbReference type="GO" id="GO:0008483">
    <property type="term" value="F:transaminase activity"/>
    <property type="evidence" value="ECO:0007669"/>
    <property type="project" value="UniProtKB-KW"/>
</dbReference>
<dbReference type="InterPro" id="IPR015421">
    <property type="entry name" value="PyrdxlP-dep_Trfase_major"/>
</dbReference>
<protein>
    <submittedName>
        <fullName evidence="3">Glutamine--scyllo-inositol aminotransferase</fullName>
    </submittedName>
</protein>
<gene>
    <name evidence="3" type="ORF">CRV07_07300</name>
</gene>
<keyword evidence="4" id="KW-1185">Reference proteome</keyword>
<dbReference type="GO" id="GO:0000271">
    <property type="term" value="P:polysaccharide biosynthetic process"/>
    <property type="evidence" value="ECO:0007669"/>
    <property type="project" value="TreeGrafter"/>
</dbReference>
<keyword evidence="2" id="KW-0663">Pyridoxal phosphate</keyword>
<dbReference type="EMBL" id="PDKK01000005">
    <property type="protein sequence ID" value="RXK05870.1"/>
    <property type="molecule type" value="Genomic_DNA"/>
</dbReference>
<evidence type="ECO:0000256" key="1">
    <source>
        <dbReference type="ARBA" id="ARBA00037999"/>
    </source>
</evidence>
<organism evidence="3 4">
    <name type="scientific">Halarcobacter ebronensis</name>
    <dbReference type="NCBI Taxonomy" id="1462615"/>
    <lineage>
        <taxon>Bacteria</taxon>
        <taxon>Pseudomonadati</taxon>
        <taxon>Campylobacterota</taxon>
        <taxon>Epsilonproteobacteria</taxon>
        <taxon>Campylobacterales</taxon>
        <taxon>Arcobacteraceae</taxon>
        <taxon>Halarcobacter</taxon>
    </lineage>
</organism>
<comment type="similarity">
    <text evidence="1 2">Belongs to the DegT/DnrJ/EryC1 family.</text>
</comment>
<keyword evidence="3" id="KW-0808">Transferase</keyword>
<name>A0A4Q1AL56_9BACT</name>
<dbReference type="PANTHER" id="PTHR30244:SF34">
    <property type="entry name" value="DTDP-4-AMINO-4,6-DIDEOXYGALACTOSE TRANSAMINASE"/>
    <property type="match status" value="1"/>
</dbReference>
<accession>A0A4Q1AL56</accession>
<dbReference type="InterPro" id="IPR000653">
    <property type="entry name" value="DegT/StrS_aminotransferase"/>
</dbReference>
<reference evidence="3 4" key="1">
    <citation type="submission" date="2017-10" db="EMBL/GenBank/DDBJ databases">
        <title>Genomics of the genus Arcobacter.</title>
        <authorList>
            <person name="Perez-Cataluna A."/>
            <person name="Figueras M.J."/>
        </authorList>
    </citation>
    <scope>NUCLEOTIDE SEQUENCE [LARGE SCALE GENOMIC DNA]</scope>
    <source>
        <strain evidence="3 4">CECT 8441</strain>
    </source>
</reference>
<dbReference type="PANTHER" id="PTHR30244">
    <property type="entry name" value="TRANSAMINASE"/>
    <property type="match status" value="1"/>
</dbReference>
<dbReference type="InterPro" id="IPR015424">
    <property type="entry name" value="PyrdxlP-dep_Trfase"/>
</dbReference>
<dbReference type="PIRSF" id="PIRSF000390">
    <property type="entry name" value="PLP_StrS"/>
    <property type="match status" value="1"/>
</dbReference>
<dbReference type="Proteomes" id="UP000289758">
    <property type="component" value="Unassembled WGS sequence"/>
</dbReference>
<evidence type="ECO:0000313" key="3">
    <source>
        <dbReference type="EMBL" id="RXK05870.1"/>
    </source>
</evidence>
<keyword evidence="3" id="KW-0032">Aminotransferase</keyword>
<dbReference type="Gene3D" id="3.40.640.10">
    <property type="entry name" value="Type I PLP-dependent aspartate aminotransferase-like (Major domain)"/>
    <property type="match status" value="1"/>
</dbReference>
<dbReference type="OrthoDB" id="5342089at2"/>
<dbReference type="InterPro" id="IPR015422">
    <property type="entry name" value="PyrdxlP-dep_Trfase_small"/>
</dbReference>
<dbReference type="SUPFAM" id="SSF53383">
    <property type="entry name" value="PLP-dependent transferases"/>
    <property type="match status" value="1"/>
</dbReference>
<dbReference type="Gene3D" id="3.90.1150.10">
    <property type="entry name" value="Aspartate Aminotransferase, domain 1"/>
    <property type="match status" value="1"/>
</dbReference>
<dbReference type="AlphaFoldDB" id="A0A4Q1AL56"/>
<proteinExistence type="inferred from homology"/>
<dbReference type="GO" id="GO:0030170">
    <property type="term" value="F:pyridoxal phosphate binding"/>
    <property type="evidence" value="ECO:0007669"/>
    <property type="project" value="TreeGrafter"/>
</dbReference>
<dbReference type="Pfam" id="PF01041">
    <property type="entry name" value="DegT_DnrJ_EryC1"/>
    <property type="match status" value="1"/>
</dbReference>